<sequence length="81" mass="9283">MSEERTLTARERLRIHLREARRTTDSPIVEAQLEAALDAWNDLSPTPLRECPVCGKVGLPERIQQHKCTIQFLEEENSGIQ</sequence>
<dbReference type="PATRIC" id="fig|1033806.13.peg.1183"/>
<dbReference type="EMBL" id="AFNT02000013">
    <property type="protein sequence ID" value="ERJ06495.1"/>
    <property type="molecule type" value="Genomic_DNA"/>
</dbReference>
<accession>U2F8T6</accession>
<evidence type="ECO:0000313" key="1">
    <source>
        <dbReference type="EMBL" id="ERJ06495.1"/>
    </source>
</evidence>
<dbReference type="AlphaFoldDB" id="U2F8T6"/>
<dbReference type="eggNOG" id="arCOG15150">
    <property type="taxonomic scope" value="Archaea"/>
</dbReference>
<gene>
    <name evidence="1" type="ORF">HLRTI_001382</name>
</gene>
<protein>
    <submittedName>
        <fullName evidence="1">Uncharacterized protein</fullName>
    </submittedName>
</protein>
<proteinExistence type="predicted"/>
<dbReference type="Proteomes" id="UP000003861">
    <property type="component" value="Unassembled WGS sequence"/>
</dbReference>
<organism evidence="1 2">
    <name type="scientific">Halorhabdus tiamatea SARL4B</name>
    <dbReference type="NCBI Taxonomy" id="1033806"/>
    <lineage>
        <taxon>Archaea</taxon>
        <taxon>Methanobacteriati</taxon>
        <taxon>Methanobacteriota</taxon>
        <taxon>Stenosarchaea group</taxon>
        <taxon>Halobacteria</taxon>
        <taxon>Halobacteriales</taxon>
        <taxon>Haloarculaceae</taxon>
        <taxon>Halorhabdus</taxon>
    </lineage>
</organism>
<reference evidence="1 2" key="1">
    <citation type="journal article" date="2011" name="J. Bacteriol.">
        <title>Genome sequence of Halorhabdus tiamatea, the first archaeon isolated from a deep-sea anoxic brine lake.</title>
        <authorList>
            <person name="Antunes A."/>
            <person name="Alam I."/>
            <person name="Bajic V.B."/>
            <person name="Stingl U."/>
        </authorList>
    </citation>
    <scope>NUCLEOTIDE SEQUENCE [LARGE SCALE GENOMIC DNA]</scope>
    <source>
        <strain evidence="1 2">SARL4B</strain>
    </source>
</reference>
<name>U2F8T6_9EURY</name>
<comment type="caution">
    <text evidence="1">The sequence shown here is derived from an EMBL/GenBank/DDBJ whole genome shotgun (WGS) entry which is preliminary data.</text>
</comment>
<evidence type="ECO:0000313" key="2">
    <source>
        <dbReference type="Proteomes" id="UP000003861"/>
    </source>
</evidence>
<reference evidence="1 2" key="2">
    <citation type="journal article" date="2013" name="PLoS ONE">
        <title>INDIGO - INtegrated Data Warehouse of MIcrobial GenOmes with Examples from the Red Sea Extremophiles.</title>
        <authorList>
            <person name="Alam I."/>
            <person name="Antunes A."/>
            <person name="Kamau A.A."/>
            <person name="Ba Alawi W."/>
            <person name="Kalkatawi M."/>
            <person name="Stingl U."/>
            <person name="Bajic V.B."/>
        </authorList>
    </citation>
    <scope>NUCLEOTIDE SEQUENCE [LARGE SCALE GENOMIC DNA]</scope>
    <source>
        <strain evidence="1 2">SARL4B</strain>
    </source>
</reference>